<evidence type="ECO:0000259" key="9">
    <source>
        <dbReference type="PROSITE" id="PS50850"/>
    </source>
</evidence>
<gene>
    <name evidence="10" type="ORF">SSPO_094500</name>
</gene>
<sequence>MAFAESAGGGEPASSPESGPMPGMRSWVPLLAVCAGYFMVILDVTVINVAVPVIGRELSASLTGIQWITDGYTLVFAGFLLGGGALGDRLGNRRISCTGVAVFTVSSAACAFAPSAPVLVDARVVEGLGAALIVPGSLALLQQGYPAAAARSRAFGSGAPSRASRPRRGRCWAGCWSPPWAGGGCSSSTCPSASPARC</sequence>
<dbReference type="Pfam" id="PF07690">
    <property type="entry name" value="MFS_1"/>
    <property type="match status" value="1"/>
</dbReference>
<dbReference type="AlphaFoldDB" id="A0A499UZU6"/>
<evidence type="ECO:0000313" key="11">
    <source>
        <dbReference type="Proteomes" id="UP000463951"/>
    </source>
</evidence>
<evidence type="ECO:0000256" key="5">
    <source>
        <dbReference type="ARBA" id="ARBA00023136"/>
    </source>
</evidence>
<dbReference type="GO" id="GO:0022857">
    <property type="term" value="F:transmembrane transporter activity"/>
    <property type="evidence" value="ECO:0007669"/>
    <property type="project" value="InterPro"/>
</dbReference>
<feature type="transmembrane region" description="Helical" evidence="8">
    <location>
        <begin position="30"/>
        <end position="55"/>
    </location>
</feature>
<keyword evidence="5 8" id="KW-0472">Membrane</keyword>
<dbReference type="PANTHER" id="PTHR42718">
    <property type="entry name" value="MAJOR FACILITATOR SUPERFAMILY MULTIDRUG TRANSPORTER MFSC"/>
    <property type="match status" value="1"/>
</dbReference>
<keyword evidence="3 8" id="KW-0812">Transmembrane</keyword>
<dbReference type="GO" id="GO:0005886">
    <property type="term" value="C:plasma membrane"/>
    <property type="evidence" value="ECO:0007669"/>
    <property type="project" value="UniProtKB-SubCell"/>
</dbReference>
<name>A0A499UZU6_9ACTN</name>
<protein>
    <recommendedName>
        <fullName evidence="9">Major facilitator superfamily (MFS) profile domain-containing protein</fullName>
    </recommendedName>
</protein>
<feature type="region of interest" description="Disordered" evidence="7">
    <location>
        <begin position="1"/>
        <end position="20"/>
    </location>
</feature>
<evidence type="ECO:0000313" key="10">
    <source>
        <dbReference type="EMBL" id="BBJ46732.1"/>
    </source>
</evidence>
<dbReference type="PANTHER" id="PTHR42718:SF9">
    <property type="entry name" value="MAJOR FACILITATOR SUPERFAMILY MULTIDRUG TRANSPORTER MFSC"/>
    <property type="match status" value="1"/>
</dbReference>
<evidence type="ECO:0000256" key="2">
    <source>
        <dbReference type="ARBA" id="ARBA00022448"/>
    </source>
</evidence>
<dbReference type="SUPFAM" id="SSF103473">
    <property type="entry name" value="MFS general substrate transporter"/>
    <property type="match status" value="1"/>
</dbReference>
<dbReference type="InterPro" id="IPR011701">
    <property type="entry name" value="MFS"/>
</dbReference>
<evidence type="ECO:0000256" key="1">
    <source>
        <dbReference type="ARBA" id="ARBA00004651"/>
    </source>
</evidence>
<evidence type="ECO:0000256" key="8">
    <source>
        <dbReference type="SAM" id="Phobius"/>
    </source>
</evidence>
<feature type="transmembrane region" description="Helical" evidence="8">
    <location>
        <begin position="67"/>
        <end position="86"/>
    </location>
</feature>
<organism evidence="10 11">
    <name type="scientific">Streptomyces antimycoticus</name>
    <dbReference type="NCBI Taxonomy" id="68175"/>
    <lineage>
        <taxon>Bacteria</taxon>
        <taxon>Bacillati</taxon>
        <taxon>Actinomycetota</taxon>
        <taxon>Actinomycetes</taxon>
        <taxon>Kitasatosporales</taxon>
        <taxon>Streptomycetaceae</taxon>
        <taxon>Streptomyces</taxon>
        <taxon>Streptomyces violaceusniger group</taxon>
    </lineage>
</organism>
<reference evidence="10 11" key="1">
    <citation type="journal article" date="2020" name="Int. J. Syst. Evol. Microbiol.">
        <title>Reclassification of Streptomyces castelarensis and Streptomyces sporoclivatus as later heterotypic synonyms of Streptomyces antimycoticus.</title>
        <authorList>
            <person name="Komaki H."/>
            <person name="Tamura T."/>
        </authorList>
    </citation>
    <scope>NUCLEOTIDE SEQUENCE [LARGE SCALE GENOMIC DNA]</scope>
    <source>
        <strain evidence="10 11">NBRC 100767</strain>
    </source>
</reference>
<dbReference type="InterPro" id="IPR020846">
    <property type="entry name" value="MFS_dom"/>
</dbReference>
<dbReference type="Proteomes" id="UP000463951">
    <property type="component" value="Chromosome"/>
</dbReference>
<evidence type="ECO:0000256" key="4">
    <source>
        <dbReference type="ARBA" id="ARBA00022989"/>
    </source>
</evidence>
<evidence type="ECO:0000256" key="7">
    <source>
        <dbReference type="SAM" id="MobiDB-lite"/>
    </source>
</evidence>
<dbReference type="Gene3D" id="1.20.1720.10">
    <property type="entry name" value="Multidrug resistance protein D"/>
    <property type="match status" value="1"/>
</dbReference>
<accession>A0A499UZU6</accession>
<keyword evidence="6" id="KW-0046">Antibiotic resistance</keyword>
<evidence type="ECO:0000256" key="6">
    <source>
        <dbReference type="ARBA" id="ARBA00023251"/>
    </source>
</evidence>
<keyword evidence="4 8" id="KW-1133">Transmembrane helix</keyword>
<keyword evidence="2" id="KW-0813">Transport</keyword>
<evidence type="ECO:0000256" key="3">
    <source>
        <dbReference type="ARBA" id="ARBA00022692"/>
    </source>
</evidence>
<dbReference type="EMBL" id="AP019620">
    <property type="protein sequence ID" value="BBJ46732.1"/>
    <property type="molecule type" value="Genomic_DNA"/>
</dbReference>
<dbReference type="GO" id="GO:0046677">
    <property type="term" value="P:response to antibiotic"/>
    <property type="evidence" value="ECO:0007669"/>
    <property type="project" value="UniProtKB-KW"/>
</dbReference>
<comment type="subcellular location">
    <subcellularLocation>
        <location evidence="1">Cell membrane</location>
        <topology evidence="1">Multi-pass membrane protein</topology>
    </subcellularLocation>
</comment>
<dbReference type="InterPro" id="IPR036259">
    <property type="entry name" value="MFS_trans_sf"/>
</dbReference>
<dbReference type="PROSITE" id="PS50850">
    <property type="entry name" value="MFS"/>
    <property type="match status" value="1"/>
</dbReference>
<feature type="domain" description="Major facilitator superfamily (MFS) profile" evidence="9">
    <location>
        <begin position="29"/>
        <end position="198"/>
    </location>
</feature>
<proteinExistence type="predicted"/>